<feature type="transmembrane region" description="Helical" evidence="1">
    <location>
        <begin position="6"/>
        <end position="27"/>
    </location>
</feature>
<evidence type="ECO:0000313" key="2">
    <source>
        <dbReference type="EMBL" id="TRL78665.1"/>
    </source>
</evidence>
<evidence type="ECO:0000256" key="1">
    <source>
        <dbReference type="SAM" id="Phobius"/>
    </source>
</evidence>
<dbReference type="EMBL" id="VJMP01000002">
    <property type="protein sequence ID" value="TRL78665.1"/>
    <property type="molecule type" value="Genomic_DNA"/>
</dbReference>
<feature type="transmembrane region" description="Helical" evidence="1">
    <location>
        <begin position="58"/>
        <end position="78"/>
    </location>
</feature>
<protein>
    <submittedName>
        <fullName evidence="2">Uncharacterized protein</fullName>
    </submittedName>
</protein>
<feature type="transmembrane region" description="Helical" evidence="1">
    <location>
        <begin position="34"/>
        <end position="52"/>
    </location>
</feature>
<proteinExistence type="predicted"/>
<keyword evidence="1" id="KW-1133">Transmembrane helix</keyword>
<keyword evidence="1" id="KW-0472">Membrane</keyword>
<reference evidence="2 3" key="1">
    <citation type="submission" date="2019-07" db="EMBL/GenBank/DDBJ databases">
        <title>Genome Sequencing and Assembly of Staphylococcus haemolyticus SDA2.</title>
        <authorList>
            <person name="Emmons C.B."/>
            <person name="Park C."/>
            <person name="Sevigny J.L."/>
            <person name="Andam C."/>
        </authorList>
    </citation>
    <scope>NUCLEOTIDE SEQUENCE [LARGE SCALE GENOMIC DNA]</scope>
    <source>
        <strain evidence="2 3">SDA2</strain>
    </source>
</reference>
<accession>A0AB38PEI6</accession>
<dbReference type="RefSeq" id="WP_053016181.1">
    <property type="nucleotide sequence ID" value="NZ_CAJCGY010000037.1"/>
</dbReference>
<comment type="caution">
    <text evidence="2">The sequence shown here is derived from an EMBL/GenBank/DDBJ whole genome shotgun (WGS) entry which is preliminary data.</text>
</comment>
<name>A0AB38PEI6_STAHA</name>
<gene>
    <name evidence="2" type="ORF">FNL11_03560</name>
</gene>
<evidence type="ECO:0000313" key="3">
    <source>
        <dbReference type="Proteomes" id="UP000316594"/>
    </source>
</evidence>
<keyword evidence="1" id="KW-0812">Transmembrane</keyword>
<dbReference type="AlphaFoldDB" id="A0AB38PEI6"/>
<dbReference type="Proteomes" id="UP000316594">
    <property type="component" value="Unassembled WGS sequence"/>
</dbReference>
<sequence length="102" mass="11717">MKVNLEIIKMFLPALFFAVVVATQYFLSRTGNKFIGSIIPVIAVIVITYLHITGFLQLKLIGTIILTVILLLFLYVEWDRAQKDNEKKAKNEMNKMKSKDLK</sequence>
<organism evidence="2 3">
    <name type="scientific">Staphylococcus haemolyticus</name>
    <dbReference type="NCBI Taxonomy" id="1283"/>
    <lineage>
        <taxon>Bacteria</taxon>
        <taxon>Bacillati</taxon>
        <taxon>Bacillota</taxon>
        <taxon>Bacilli</taxon>
        <taxon>Bacillales</taxon>
        <taxon>Staphylococcaceae</taxon>
        <taxon>Staphylococcus</taxon>
    </lineage>
</organism>